<proteinExistence type="inferred from homology"/>
<dbReference type="CDD" id="cd06582">
    <property type="entry name" value="TM_PBP1_LivH_like"/>
    <property type="match status" value="1"/>
</dbReference>
<dbReference type="AlphaFoldDB" id="K0MN08"/>
<keyword evidence="3" id="KW-1003">Cell membrane</keyword>
<evidence type="ECO:0000256" key="1">
    <source>
        <dbReference type="ARBA" id="ARBA00004651"/>
    </source>
</evidence>
<dbReference type="PANTHER" id="PTHR11795">
    <property type="entry name" value="BRANCHED-CHAIN AMINO ACID TRANSPORT SYSTEM PERMEASE PROTEIN LIVH"/>
    <property type="match status" value="1"/>
</dbReference>
<evidence type="ECO:0000256" key="6">
    <source>
        <dbReference type="ARBA" id="ARBA00022989"/>
    </source>
</evidence>
<feature type="transmembrane region" description="Helical" evidence="9">
    <location>
        <begin position="190"/>
        <end position="212"/>
    </location>
</feature>
<evidence type="ECO:0000256" key="2">
    <source>
        <dbReference type="ARBA" id="ARBA00022448"/>
    </source>
</evidence>
<keyword evidence="4 9" id="KW-0812">Transmembrane</keyword>
<keyword evidence="7 9" id="KW-0472">Membrane</keyword>
<dbReference type="GO" id="GO:0006865">
    <property type="term" value="P:amino acid transport"/>
    <property type="evidence" value="ECO:0007669"/>
    <property type="project" value="UniProtKB-KW"/>
</dbReference>
<dbReference type="Proteomes" id="UP000008035">
    <property type="component" value="Chromosome"/>
</dbReference>
<organism evidence="10 11">
    <name type="scientific">Bordetella parapertussis (strain Bpp5)</name>
    <dbReference type="NCBI Taxonomy" id="1208660"/>
    <lineage>
        <taxon>Bacteria</taxon>
        <taxon>Pseudomonadati</taxon>
        <taxon>Pseudomonadota</taxon>
        <taxon>Betaproteobacteria</taxon>
        <taxon>Burkholderiales</taxon>
        <taxon>Alcaligenaceae</taxon>
        <taxon>Bordetella</taxon>
    </lineage>
</organism>
<dbReference type="EMBL" id="HE965803">
    <property type="protein sequence ID" value="CCJ51232.1"/>
    <property type="molecule type" value="Genomic_DNA"/>
</dbReference>
<feature type="transmembrane region" description="Helical" evidence="9">
    <location>
        <begin position="52"/>
        <end position="79"/>
    </location>
</feature>
<dbReference type="KEGG" id="bpar:BN117_3899"/>
<evidence type="ECO:0000256" key="3">
    <source>
        <dbReference type="ARBA" id="ARBA00022475"/>
    </source>
</evidence>
<keyword evidence="6 9" id="KW-1133">Transmembrane helix</keyword>
<dbReference type="InterPro" id="IPR052157">
    <property type="entry name" value="BCAA_transport_permease"/>
</dbReference>
<dbReference type="InterPro" id="IPR001851">
    <property type="entry name" value="ABC_transp_permease"/>
</dbReference>
<dbReference type="GO" id="GO:0005886">
    <property type="term" value="C:plasma membrane"/>
    <property type="evidence" value="ECO:0007669"/>
    <property type="project" value="UniProtKB-SubCell"/>
</dbReference>
<evidence type="ECO:0000256" key="7">
    <source>
        <dbReference type="ARBA" id="ARBA00023136"/>
    </source>
</evidence>
<evidence type="ECO:0000313" key="11">
    <source>
        <dbReference type="Proteomes" id="UP000008035"/>
    </source>
</evidence>
<reference evidence="10 11" key="1">
    <citation type="journal article" date="2012" name="BMC Genomics">
        <title>Comparative genomics of the classical Bordetella subspecies: the evolution and exchange of virulence-associated diversity amongst closely related pathogens.</title>
        <authorList>
            <person name="Park J."/>
            <person name="Zhang Y."/>
            <person name="Buboltz A.M."/>
            <person name="Zhang X."/>
            <person name="Schuster S.C."/>
            <person name="Ahuja U."/>
            <person name="Liu M."/>
            <person name="Miller J.F."/>
            <person name="Sebaihia M."/>
            <person name="Bentley S.D."/>
            <person name="Parkhill J."/>
            <person name="Harvill E.T."/>
        </authorList>
    </citation>
    <scope>NUCLEOTIDE SEQUENCE [LARGE SCALE GENOMIC DNA]</scope>
    <source>
        <strain evidence="10 11">Bpp5</strain>
    </source>
</reference>
<dbReference type="HOGENOM" id="CLU_039929_1_1_4"/>
<protein>
    <submittedName>
        <fullName evidence="10">Branched-chain amino acid transport system permease</fullName>
    </submittedName>
</protein>
<evidence type="ECO:0000256" key="4">
    <source>
        <dbReference type="ARBA" id="ARBA00022692"/>
    </source>
</evidence>
<comment type="subcellular location">
    <subcellularLocation>
        <location evidence="1">Cell membrane</location>
        <topology evidence="1">Multi-pass membrane protein</topology>
    </subcellularLocation>
</comment>
<feature type="transmembrane region" description="Helical" evidence="9">
    <location>
        <begin position="140"/>
        <end position="158"/>
    </location>
</feature>
<evidence type="ECO:0000313" key="10">
    <source>
        <dbReference type="EMBL" id="CCJ51232.1"/>
    </source>
</evidence>
<dbReference type="Pfam" id="PF02653">
    <property type="entry name" value="BPD_transp_2"/>
    <property type="match status" value="1"/>
</dbReference>
<evidence type="ECO:0000256" key="8">
    <source>
        <dbReference type="ARBA" id="ARBA00037998"/>
    </source>
</evidence>
<keyword evidence="2" id="KW-0813">Transport</keyword>
<feature type="transmembrane region" description="Helical" evidence="9">
    <location>
        <begin position="12"/>
        <end position="32"/>
    </location>
</feature>
<comment type="similarity">
    <text evidence="8">Belongs to the binding-protein-dependent transport system permease family. LivHM subfamily.</text>
</comment>
<dbReference type="PANTHER" id="PTHR11795:SF450">
    <property type="entry name" value="ABC TRANSPORTER PERMEASE PROTEIN"/>
    <property type="match status" value="1"/>
</dbReference>
<name>K0MN08_BORPB</name>
<feature type="transmembrane region" description="Helical" evidence="9">
    <location>
        <begin position="91"/>
        <end position="113"/>
    </location>
</feature>
<evidence type="ECO:0000256" key="9">
    <source>
        <dbReference type="SAM" id="Phobius"/>
    </source>
</evidence>
<keyword evidence="5" id="KW-0029">Amino-acid transport</keyword>
<accession>K0MN08</accession>
<sequence length="290" mass="29727">MMTEFLQYLVSGLVVGCIYGLVAIGFTAVYNVTNIVNFAQGEASMLGALATASMLAAGVPLPLAVVACVLLVGALGVVLERFALRPVGSHAIRGIIITIGISVVLQGLAVVTWGTDAQSLPAFSGSTPISMYGVSMQPQAFWVLGTSVVLMAVLYVFLTRTYLGRSFRACAMNPQAAALMGIPSSVMRGLGFFLSGAVGAIAGIIIAPIALMQYDSGAALGIKGFVACIMGGFGNPVGAAAGGLLLGLLEAFSAGYISSGFKNAIAFVLLLAFLLVRPGGLFGEFDKVKR</sequence>
<feature type="transmembrane region" description="Helical" evidence="9">
    <location>
        <begin position="224"/>
        <end position="249"/>
    </location>
</feature>
<gene>
    <name evidence="10" type="ordered locus">BN117_3899</name>
</gene>
<feature type="transmembrane region" description="Helical" evidence="9">
    <location>
        <begin position="261"/>
        <end position="280"/>
    </location>
</feature>
<dbReference type="GO" id="GO:0022857">
    <property type="term" value="F:transmembrane transporter activity"/>
    <property type="evidence" value="ECO:0007669"/>
    <property type="project" value="InterPro"/>
</dbReference>
<evidence type="ECO:0000256" key="5">
    <source>
        <dbReference type="ARBA" id="ARBA00022970"/>
    </source>
</evidence>